<dbReference type="EMBL" id="VIWP01000004">
    <property type="protein sequence ID" value="TWF53057.1"/>
    <property type="molecule type" value="Genomic_DNA"/>
</dbReference>
<evidence type="ECO:0000256" key="2">
    <source>
        <dbReference type="ARBA" id="ARBA00022475"/>
    </source>
</evidence>
<keyword evidence="2" id="KW-1003">Cell membrane</keyword>
<comment type="subcellular location">
    <subcellularLocation>
        <location evidence="1">Cell membrane</location>
        <topology evidence="1">Multi-pass membrane protein</topology>
    </subcellularLocation>
</comment>
<dbReference type="PANTHER" id="PTHR30086:SF20">
    <property type="entry name" value="ARGININE EXPORTER PROTEIN ARGO-RELATED"/>
    <property type="match status" value="1"/>
</dbReference>
<protein>
    <submittedName>
        <fullName evidence="7">Threonine/homoserine/homoserine lactone efflux protein</fullName>
    </submittedName>
</protein>
<dbReference type="Pfam" id="PF01810">
    <property type="entry name" value="LysE"/>
    <property type="match status" value="1"/>
</dbReference>
<feature type="transmembrane region" description="Helical" evidence="6">
    <location>
        <begin position="128"/>
        <end position="149"/>
    </location>
</feature>
<keyword evidence="3 6" id="KW-0812">Transmembrane</keyword>
<evidence type="ECO:0000256" key="3">
    <source>
        <dbReference type="ARBA" id="ARBA00022692"/>
    </source>
</evidence>
<keyword evidence="5 6" id="KW-0472">Membrane</keyword>
<name>A0A561QRU3_9HYPH</name>
<gene>
    <name evidence="7" type="ORF">FHW37_104328</name>
</gene>
<feature type="transmembrane region" description="Helical" evidence="6">
    <location>
        <begin position="70"/>
        <end position="89"/>
    </location>
</feature>
<evidence type="ECO:0000256" key="4">
    <source>
        <dbReference type="ARBA" id="ARBA00022989"/>
    </source>
</evidence>
<dbReference type="InterPro" id="IPR001123">
    <property type="entry name" value="LeuE-type"/>
</dbReference>
<comment type="caution">
    <text evidence="7">The sequence shown here is derived from an EMBL/GenBank/DDBJ whole genome shotgun (WGS) entry which is preliminary data.</text>
</comment>
<evidence type="ECO:0000256" key="5">
    <source>
        <dbReference type="ARBA" id="ARBA00023136"/>
    </source>
</evidence>
<dbReference type="Proteomes" id="UP000320653">
    <property type="component" value="Unassembled WGS sequence"/>
</dbReference>
<dbReference type="GO" id="GO:0005886">
    <property type="term" value="C:plasma membrane"/>
    <property type="evidence" value="ECO:0007669"/>
    <property type="project" value="UniProtKB-SubCell"/>
</dbReference>
<keyword evidence="8" id="KW-1185">Reference proteome</keyword>
<evidence type="ECO:0000313" key="8">
    <source>
        <dbReference type="Proteomes" id="UP000320653"/>
    </source>
</evidence>
<evidence type="ECO:0000256" key="1">
    <source>
        <dbReference type="ARBA" id="ARBA00004651"/>
    </source>
</evidence>
<evidence type="ECO:0000313" key="7">
    <source>
        <dbReference type="EMBL" id="TWF53057.1"/>
    </source>
</evidence>
<feature type="transmembrane region" description="Helical" evidence="6">
    <location>
        <begin position="34"/>
        <end position="58"/>
    </location>
</feature>
<dbReference type="AlphaFoldDB" id="A0A561QRU3"/>
<feature type="transmembrane region" description="Helical" evidence="6">
    <location>
        <begin position="161"/>
        <end position="180"/>
    </location>
</feature>
<sequence length="206" mass="21960">MFFLSVAAIWAIACITPGPSTLLAIRYCLTSPRKVAVAAAAGTITGTFCWGLAGWLGINVLFQAAPFAYLGLKIAGGLYLVWLGVKVFLDLRKSRRHAPEIAAARIDVPLKTAYRMGLATNLANPKSALFVASLFAATMPVGTPFYYGLAAIAEMIAISTLYYTCLIALITHPAVAAGYIRAKRKIDLGVATVFIGFGTKLLLSQR</sequence>
<dbReference type="OrthoDB" id="9804822at2"/>
<dbReference type="PANTHER" id="PTHR30086">
    <property type="entry name" value="ARGININE EXPORTER PROTEIN ARGO"/>
    <property type="match status" value="1"/>
</dbReference>
<keyword evidence="4 6" id="KW-1133">Transmembrane helix</keyword>
<organism evidence="7 8">
    <name type="scientific">Neorhizobium alkalisoli</name>
    <dbReference type="NCBI Taxonomy" id="528178"/>
    <lineage>
        <taxon>Bacteria</taxon>
        <taxon>Pseudomonadati</taxon>
        <taxon>Pseudomonadota</taxon>
        <taxon>Alphaproteobacteria</taxon>
        <taxon>Hyphomicrobiales</taxon>
        <taxon>Rhizobiaceae</taxon>
        <taxon>Rhizobium/Agrobacterium group</taxon>
        <taxon>Neorhizobium</taxon>
    </lineage>
</organism>
<proteinExistence type="predicted"/>
<reference evidence="7 8" key="1">
    <citation type="submission" date="2019-06" db="EMBL/GenBank/DDBJ databases">
        <title>Sorghum-associated microbial communities from plants grown in Nebraska, USA.</title>
        <authorList>
            <person name="Schachtman D."/>
        </authorList>
    </citation>
    <scope>NUCLEOTIDE SEQUENCE [LARGE SCALE GENOMIC DNA]</scope>
    <source>
        <strain evidence="7 8">1225</strain>
    </source>
</reference>
<accession>A0A561QRU3</accession>
<dbReference type="RefSeq" id="WP_145638595.1">
    <property type="nucleotide sequence ID" value="NZ_VIWP01000004.1"/>
</dbReference>
<dbReference type="GO" id="GO:0015171">
    <property type="term" value="F:amino acid transmembrane transporter activity"/>
    <property type="evidence" value="ECO:0007669"/>
    <property type="project" value="TreeGrafter"/>
</dbReference>
<evidence type="ECO:0000256" key="6">
    <source>
        <dbReference type="SAM" id="Phobius"/>
    </source>
</evidence>